<dbReference type="EMBL" id="AAMD01000265">
    <property type="protein sequence ID" value="EAU62165.1"/>
    <property type="molecule type" value="Genomic_DNA"/>
</dbReference>
<feature type="region of interest" description="Disordered" evidence="1">
    <location>
        <begin position="132"/>
        <end position="153"/>
    </location>
</feature>
<accession>Q08NV3</accession>
<reference evidence="2 3" key="1">
    <citation type="submission" date="2006-04" db="EMBL/GenBank/DDBJ databases">
        <authorList>
            <person name="Nierman W.C."/>
        </authorList>
    </citation>
    <scope>NUCLEOTIDE SEQUENCE [LARGE SCALE GENOMIC DNA]</scope>
    <source>
        <strain evidence="2 3">DW4/3-1</strain>
    </source>
</reference>
<dbReference type="AlphaFoldDB" id="Q08NV3"/>
<organism evidence="2 3">
    <name type="scientific">Stigmatella aurantiaca (strain DW4/3-1)</name>
    <dbReference type="NCBI Taxonomy" id="378806"/>
    <lineage>
        <taxon>Bacteria</taxon>
        <taxon>Pseudomonadati</taxon>
        <taxon>Myxococcota</taxon>
        <taxon>Myxococcia</taxon>
        <taxon>Myxococcales</taxon>
        <taxon>Cystobacterineae</taxon>
        <taxon>Archangiaceae</taxon>
        <taxon>Stigmatella</taxon>
    </lineage>
</organism>
<comment type="caution">
    <text evidence="2">The sequence shown here is derived from an EMBL/GenBank/DDBJ whole genome shotgun (WGS) entry which is preliminary data.</text>
</comment>
<feature type="region of interest" description="Disordered" evidence="1">
    <location>
        <begin position="89"/>
        <end position="108"/>
    </location>
</feature>
<evidence type="ECO:0000313" key="3">
    <source>
        <dbReference type="Proteomes" id="UP000032702"/>
    </source>
</evidence>
<evidence type="ECO:0000313" key="2">
    <source>
        <dbReference type="EMBL" id="EAU62165.1"/>
    </source>
</evidence>
<gene>
    <name evidence="2" type="ORF">STIAU_6321</name>
</gene>
<dbReference type="Proteomes" id="UP000032702">
    <property type="component" value="Unassembled WGS sequence"/>
</dbReference>
<feature type="region of interest" description="Disordered" evidence="1">
    <location>
        <begin position="1"/>
        <end position="25"/>
    </location>
</feature>
<proteinExistence type="predicted"/>
<protein>
    <submittedName>
        <fullName evidence="2">Endo-glucanase</fullName>
    </submittedName>
</protein>
<name>Q08NV3_STIAD</name>
<sequence>MPPQSPASATCVHTPLTASPGLGPALGQLPQLDGLLRGHRPRLDPDPLRLKPLQGLELRLRQEHRGGHLPPARAKVHVAQVQVLQRQPVREGERHRHHVPQQHQGAHPVLGQGREVHFGQGEDLHLDGALHGQRHGGANERAGGRLVIRDDQA</sequence>
<evidence type="ECO:0000256" key="1">
    <source>
        <dbReference type="SAM" id="MobiDB-lite"/>
    </source>
</evidence>